<evidence type="ECO:0000313" key="1">
    <source>
        <dbReference type="EMBL" id="CAH3177581.1"/>
    </source>
</evidence>
<dbReference type="EMBL" id="CALNXK010000227">
    <property type="protein sequence ID" value="CAH3177581.1"/>
    <property type="molecule type" value="Genomic_DNA"/>
</dbReference>
<feature type="non-terminal residue" evidence="1">
    <location>
        <position position="1"/>
    </location>
</feature>
<name>A0ABN8RE67_9CNID</name>
<sequence length="712" mass="81738">IFTLDQRVIPIASAEADDNGAYISKGNAKRYYQYSSTSGSRTVHLENGVFFANRKAAKGYKKDHVPTEEVYELTRYYKTNKANPSFSRTFVTVKAVNEREPKPWYLVMYKWAGGTKEFILQRHGNAMKPTASAYFRKDPVVSETIDEYLDQGLSVDNIYATMSKQVCQTVSETISGPKMIENRKFHKKASEETQNTAEKHSEAESLISSLKKHVLDDVHRFCVLGNSILQVDTTFELVDGLWLTDTTFSHEALINHRNGKHPEFPGPSFWHFKKDRETYRRFAGELAIAKPELLKIKKVGHDLDKAIAKGMTDIFEEAQNVWCTQQMKERDAQKLKTMGCNERTQRRIMADIYGCQEQILLENGLADSEDPADYEAKLASLKDVWDGLVPGFYEWFDKHRSEQFKTCLIYSARQELGLSGRFYTNGLELKHKLQKKRLRESEVPKEVAKVTETLEGWTKEFYAEEERALRGLGKYRLAPGYEHFLVDPVTWNKWGPQRQAQHLSSFRQFTLKSYNTYKKPSAVGFKAAPSKKVRRCNLPEPELFLTRTDPEAQVVTPLRLYKGANNNQWEVIVTLFPLLLQFQLYVTKSSTKGPALDCLDPERITGKQYQLVSRDDHKLCPKSVQRCEQCRTAFNLTDKVIVKSVGIRERIEKTGKVVKYSGNVYFHYLKQCLKEYDQNFSFSAITVPARTLPFLPEGGQAVLEAKGLIIEK</sequence>
<dbReference type="Proteomes" id="UP001159405">
    <property type="component" value="Unassembled WGS sequence"/>
</dbReference>
<keyword evidence="2" id="KW-1185">Reference proteome</keyword>
<reference evidence="1 2" key="1">
    <citation type="submission" date="2022-05" db="EMBL/GenBank/DDBJ databases">
        <authorList>
            <consortium name="Genoscope - CEA"/>
            <person name="William W."/>
        </authorList>
    </citation>
    <scope>NUCLEOTIDE SEQUENCE [LARGE SCALE GENOMIC DNA]</scope>
</reference>
<gene>
    <name evidence="1" type="ORF">PLOB_00019398</name>
</gene>
<organism evidence="1 2">
    <name type="scientific">Porites lobata</name>
    <dbReference type="NCBI Taxonomy" id="104759"/>
    <lineage>
        <taxon>Eukaryota</taxon>
        <taxon>Metazoa</taxon>
        <taxon>Cnidaria</taxon>
        <taxon>Anthozoa</taxon>
        <taxon>Hexacorallia</taxon>
        <taxon>Scleractinia</taxon>
        <taxon>Fungiina</taxon>
        <taxon>Poritidae</taxon>
        <taxon>Porites</taxon>
    </lineage>
</organism>
<accession>A0ABN8RE67</accession>
<comment type="caution">
    <text evidence="1">The sequence shown here is derived from an EMBL/GenBank/DDBJ whole genome shotgun (WGS) entry which is preliminary data.</text>
</comment>
<protein>
    <submittedName>
        <fullName evidence="1">Uncharacterized protein</fullName>
    </submittedName>
</protein>
<proteinExistence type="predicted"/>
<evidence type="ECO:0000313" key="2">
    <source>
        <dbReference type="Proteomes" id="UP001159405"/>
    </source>
</evidence>